<reference evidence="1" key="1">
    <citation type="journal article" date="2019" name="G3 (Bethesda)">
        <title>Genome Assemblies of Two Rare Opportunistic Yeast Pathogens: Diutina rugosa (syn. Candida rugosa) and Trichomonascus ciferrii (syn. Candida ciferrii).</title>
        <authorList>
            <person name="Mixao V."/>
            <person name="Saus E."/>
            <person name="Hansen A.P."/>
            <person name="Lass-Florl C."/>
            <person name="Gabaldon T."/>
        </authorList>
    </citation>
    <scope>NUCLEOTIDE SEQUENCE</scope>
    <source>
        <strain evidence="1">CBS 4856</strain>
    </source>
</reference>
<name>A0A642VBS8_9ASCO</name>
<keyword evidence="2" id="KW-1185">Reference proteome</keyword>
<evidence type="ECO:0000313" key="1">
    <source>
        <dbReference type="EMBL" id="KAA8916916.1"/>
    </source>
</evidence>
<dbReference type="VEuPathDB" id="FungiDB:TRICI_001035"/>
<dbReference type="Proteomes" id="UP000761534">
    <property type="component" value="Unassembled WGS sequence"/>
</dbReference>
<proteinExistence type="predicted"/>
<gene>
    <name evidence="1" type="ORF">TRICI_001035</name>
</gene>
<dbReference type="EMBL" id="SWFS01000078">
    <property type="protein sequence ID" value="KAA8916916.1"/>
    <property type="molecule type" value="Genomic_DNA"/>
</dbReference>
<accession>A0A642VBS8</accession>
<dbReference type="AlphaFoldDB" id="A0A642VBS8"/>
<evidence type="ECO:0000313" key="2">
    <source>
        <dbReference type="Proteomes" id="UP000761534"/>
    </source>
</evidence>
<comment type="caution">
    <text evidence="1">The sequence shown here is derived from an EMBL/GenBank/DDBJ whole genome shotgun (WGS) entry which is preliminary data.</text>
</comment>
<protein>
    <recommendedName>
        <fullName evidence="3">Retrotransposon gag domain-containing protein</fullName>
    </recommendedName>
</protein>
<sequence length="127" mass="14434">MKRGPDFIAFNPPPKFNPDKEDAECWLVEFLAHCQEKNLYGVDRTTMAIICMDGKAADWICRIMHRGSGIPMEDIIVDPKVIPEWTDFVKAFISRFIPDDAEKYSVLQEQLLQNGSSIDKSPGALMK</sequence>
<organism evidence="1 2">
    <name type="scientific">Trichomonascus ciferrii</name>
    <dbReference type="NCBI Taxonomy" id="44093"/>
    <lineage>
        <taxon>Eukaryota</taxon>
        <taxon>Fungi</taxon>
        <taxon>Dikarya</taxon>
        <taxon>Ascomycota</taxon>
        <taxon>Saccharomycotina</taxon>
        <taxon>Dipodascomycetes</taxon>
        <taxon>Dipodascales</taxon>
        <taxon>Trichomonascaceae</taxon>
        <taxon>Trichomonascus</taxon>
        <taxon>Trichomonascus ciferrii complex</taxon>
    </lineage>
</organism>
<evidence type="ECO:0008006" key="3">
    <source>
        <dbReference type="Google" id="ProtNLM"/>
    </source>
</evidence>